<feature type="signal peptide" evidence="2">
    <location>
        <begin position="1"/>
        <end position="18"/>
    </location>
</feature>
<reference evidence="3 4" key="1">
    <citation type="submission" date="2015-04" db="EMBL/GenBank/DDBJ databases">
        <title>The draft genome sequence of Fusarium langsethiae, a T-2/HT-2 mycotoxin producer.</title>
        <authorList>
            <person name="Lysoe E."/>
            <person name="Divon H.H."/>
            <person name="Terzi V."/>
            <person name="Orru L."/>
            <person name="Lamontanara A."/>
            <person name="Kolseth A.-K."/>
            <person name="Frandsen R.J."/>
            <person name="Nielsen K."/>
            <person name="Thrane U."/>
        </authorList>
    </citation>
    <scope>NUCLEOTIDE SEQUENCE [LARGE SCALE GENOMIC DNA]</scope>
    <source>
        <strain evidence="3 4">Fl201059</strain>
    </source>
</reference>
<name>A0A0M9EPJ4_FUSLA</name>
<sequence length="400" mass="41878">MQSKIGFLALTLANLAFAGPYKPSRPTMVSSVSLATSIQTTDISQGSTDVPNTRTTTDTVSVASSIATTETEDTIDLSTSYTIIENDPVTTSAPISDVPSLILTVPQSSTTTEEEVITTLANALAGGSFASRDPDSPSGLKDFGATGNAEFHSGGCYKVDGSLDDGCAALTAGGSPNVKRGIFGRFASIYQTIKAARRKKYTIQFVYLVNSAGSQDCVISATFGSKQFYSLPATSPGDTRVNWARVLEQVETVNENPTFSISLECSGSGSSSILVDSIFISDKVTPETIGNYHLEFGWYPQLETTSAGDQEPSQTTSTGSSSSTNTAEAFSSTDIMSTGLDATTSDTTAPTQYTSQADKTTTTSASTTTSKCAVACDVIDDFQNNNMCDLVGIFVKADAI</sequence>
<feature type="chain" id="PRO_5005835259" evidence="2">
    <location>
        <begin position="19"/>
        <end position="400"/>
    </location>
</feature>
<feature type="compositionally biased region" description="Low complexity" evidence="1">
    <location>
        <begin position="313"/>
        <end position="326"/>
    </location>
</feature>
<feature type="compositionally biased region" description="Polar residues" evidence="1">
    <location>
        <begin position="327"/>
        <end position="350"/>
    </location>
</feature>
<evidence type="ECO:0000313" key="4">
    <source>
        <dbReference type="Proteomes" id="UP000037904"/>
    </source>
</evidence>
<accession>A0A0M9EPJ4</accession>
<gene>
    <name evidence="3" type="ORF">FLAG1_09898</name>
</gene>
<organism evidence="3 4">
    <name type="scientific">Fusarium langsethiae</name>
    <dbReference type="NCBI Taxonomy" id="179993"/>
    <lineage>
        <taxon>Eukaryota</taxon>
        <taxon>Fungi</taxon>
        <taxon>Dikarya</taxon>
        <taxon>Ascomycota</taxon>
        <taxon>Pezizomycotina</taxon>
        <taxon>Sordariomycetes</taxon>
        <taxon>Hypocreomycetidae</taxon>
        <taxon>Hypocreales</taxon>
        <taxon>Nectriaceae</taxon>
        <taxon>Fusarium</taxon>
    </lineage>
</organism>
<feature type="compositionally biased region" description="Low complexity" evidence="1">
    <location>
        <begin position="351"/>
        <end position="360"/>
    </location>
</feature>
<comment type="caution">
    <text evidence="3">The sequence shown here is derived from an EMBL/GenBank/DDBJ whole genome shotgun (WGS) entry which is preliminary data.</text>
</comment>
<feature type="region of interest" description="Disordered" evidence="1">
    <location>
        <begin position="304"/>
        <end position="360"/>
    </location>
</feature>
<evidence type="ECO:0000313" key="3">
    <source>
        <dbReference type="EMBL" id="KPA37288.1"/>
    </source>
</evidence>
<dbReference type="AlphaFoldDB" id="A0A0M9EPJ4"/>
<keyword evidence="2" id="KW-0732">Signal</keyword>
<evidence type="ECO:0000256" key="1">
    <source>
        <dbReference type="SAM" id="MobiDB-lite"/>
    </source>
</evidence>
<dbReference type="Proteomes" id="UP000037904">
    <property type="component" value="Unassembled WGS sequence"/>
</dbReference>
<proteinExistence type="predicted"/>
<dbReference type="EMBL" id="JXCE01000441">
    <property type="protein sequence ID" value="KPA37288.1"/>
    <property type="molecule type" value="Genomic_DNA"/>
</dbReference>
<protein>
    <submittedName>
        <fullName evidence="3">Uncharacterized protein</fullName>
    </submittedName>
</protein>
<evidence type="ECO:0000256" key="2">
    <source>
        <dbReference type="SAM" id="SignalP"/>
    </source>
</evidence>
<dbReference type="OrthoDB" id="5086246at2759"/>
<keyword evidence="4" id="KW-1185">Reference proteome</keyword>